<dbReference type="InterPro" id="IPR010982">
    <property type="entry name" value="Lambda_DNA-bd_dom_sf"/>
</dbReference>
<organism evidence="3 4">
    <name type="scientific">Thalassospira marina</name>
    <dbReference type="NCBI Taxonomy" id="2048283"/>
    <lineage>
        <taxon>Bacteria</taxon>
        <taxon>Pseudomonadati</taxon>
        <taxon>Pseudomonadota</taxon>
        <taxon>Alphaproteobacteria</taxon>
        <taxon>Rhodospirillales</taxon>
        <taxon>Thalassospiraceae</taxon>
        <taxon>Thalassospira</taxon>
    </lineage>
</organism>
<dbReference type="InterPro" id="IPR001387">
    <property type="entry name" value="Cro/C1-type_HTH"/>
</dbReference>
<feature type="region of interest" description="Disordered" evidence="1">
    <location>
        <begin position="1"/>
        <end position="23"/>
    </location>
</feature>
<sequence length="214" mass="24255">MLHTSLSVSRIQGNTQMGTQQDKNAQLSIGTRLRSAIEYLGMNQKEFCQAYDIPYRTLQNYLSGDREAKAGQLISICAQSGINANWLLLGEGPIVRSEYADWLQVAEPSPHITEADDGLLAIVIETLGRFARQERFKSIGFFNLKPDEFATLAVVLYNARAKAMREKFGDRKPTDDELEQYLAADAEMMLRYLKRMREQEPLGLKSTMPTIRKD</sequence>
<protein>
    <recommendedName>
        <fullName evidence="2">HTH cro/C1-type domain-containing protein</fullName>
    </recommendedName>
</protein>
<dbReference type="Proteomes" id="UP000233597">
    <property type="component" value="Unassembled WGS sequence"/>
</dbReference>
<reference evidence="3 4" key="1">
    <citation type="submission" date="2017-09" db="EMBL/GenBank/DDBJ databases">
        <title>Biodiversity and function of Thalassospira species in the particle-attached aromatic-hydrocarbon-degrading consortia from the surface seawater of the South China Sea.</title>
        <authorList>
            <person name="Dong C."/>
            <person name="Liu R."/>
            <person name="Shao Z."/>
        </authorList>
    </citation>
    <scope>NUCLEOTIDE SEQUENCE [LARGE SCALE GENOMIC DNA]</scope>
    <source>
        <strain evidence="3 4">CSC1P2</strain>
    </source>
</reference>
<evidence type="ECO:0000313" key="4">
    <source>
        <dbReference type="Proteomes" id="UP000233597"/>
    </source>
</evidence>
<dbReference type="CDD" id="cd00093">
    <property type="entry name" value="HTH_XRE"/>
    <property type="match status" value="1"/>
</dbReference>
<dbReference type="Gene3D" id="1.10.260.40">
    <property type="entry name" value="lambda repressor-like DNA-binding domains"/>
    <property type="match status" value="1"/>
</dbReference>
<dbReference type="SUPFAM" id="SSF47413">
    <property type="entry name" value="lambda repressor-like DNA-binding domains"/>
    <property type="match status" value="1"/>
</dbReference>
<evidence type="ECO:0000256" key="1">
    <source>
        <dbReference type="SAM" id="MobiDB-lite"/>
    </source>
</evidence>
<accession>A0A2N3KSN5</accession>
<dbReference type="GO" id="GO:0003677">
    <property type="term" value="F:DNA binding"/>
    <property type="evidence" value="ECO:0007669"/>
    <property type="project" value="InterPro"/>
</dbReference>
<feature type="domain" description="HTH cro/C1-type" evidence="2">
    <location>
        <begin position="33"/>
        <end position="87"/>
    </location>
</feature>
<gene>
    <name evidence="3" type="ORF">COO20_13400</name>
</gene>
<evidence type="ECO:0000259" key="2">
    <source>
        <dbReference type="PROSITE" id="PS50943"/>
    </source>
</evidence>
<evidence type="ECO:0000313" key="3">
    <source>
        <dbReference type="EMBL" id="PKR53530.1"/>
    </source>
</evidence>
<comment type="caution">
    <text evidence="3">The sequence shown here is derived from an EMBL/GenBank/DDBJ whole genome shotgun (WGS) entry which is preliminary data.</text>
</comment>
<dbReference type="AlphaFoldDB" id="A0A2N3KSN5"/>
<dbReference type="EMBL" id="NWTK01000008">
    <property type="protein sequence ID" value="PKR53530.1"/>
    <property type="molecule type" value="Genomic_DNA"/>
</dbReference>
<dbReference type="PROSITE" id="PS50943">
    <property type="entry name" value="HTH_CROC1"/>
    <property type="match status" value="1"/>
</dbReference>
<name>A0A2N3KSN5_9PROT</name>
<proteinExistence type="predicted"/>